<gene>
    <name evidence="1" type="ORF">SD70_27480</name>
</gene>
<name>A0ABR5AC66_9BACL</name>
<dbReference type="EMBL" id="JXAK01000068">
    <property type="protein sequence ID" value="KIL38268.1"/>
    <property type="molecule type" value="Genomic_DNA"/>
</dbReference>
<proteinExistence type="predicted"/>
<reference evidence="1 2" key="1">
    <citation type="submission" date="2014-12" db="EMBL/GenBank/DDBJ databases">
        <title>Draft genome sequence of Paenibacillus kamchatkensis strain B-2647.</title>
        <authorList>
            <person name="Karlyshev A.V."/>
            <person name="Kudryashova E.B."/>
        </authorList>
    </citation>
    <scope>NUCLEOTIDE SEQUENCE [LARGE SCALE GENOMIC DNA]</scope>
    <source>
        <strain evidence="1 2">VKM B-2647</strain>
    </source>
</reference>
<comment type="caution">
    <text evidence="1">The sequence shown here is derived from an EMBL/GenBank/DDBJ whole genome shotgun (WGS) entry which is preliminary data.</text>
</comment>
<evidence type="ECO:0000313" key="2">
    <source>
        <dbReference type="Proteomes" id="UP000031967"/>
    </source>
</evidence>
<dbReference type="RefSeq" id="WP_041051549.1">
    <property type="nucleotide sequence ID" value="NZ_JXAK01000068.1"/>
</dbReference>
<protein>
    <submittedName>
        <fullName evidence="1">Uncharacterized protein</fullName>
    </submittedName>
</protein>
<dbReference type="Proteomes" id="UP000031967">
    <property type="component" value="Unassembled WGS sequence"/>
</dbReference>
<accession>A0ABR5AC66</accession>
<sequence>MAKKHPDIKLPPETDRRLDRLLAEWAEHVAADLAPMEQSLPEIIVIAEDMGYDWWRQLFDRFPLNGAGAYPLWPLHEDQFSA</sequence>
<evidence type="ECO:0000313" key="1">
    <source>
        <dbReference type="EMBL" id="KIL38268.1"/>
    </source>
</evidence>
<organism evidence="1 2">
    <name type="scientific">Gordoniibacillus kamchatkensis</name>
    <dbReference type="NCBI Taxonomy" id="1590651"/>
    <lineage>
        <taxon>Bacteria</taxon>
        <taxon>Bacillati</taxon>
        <taxon>Bacillota</taxon>
        <taxon>Bacilli</taxon>
        <taxon>Bacillales</taxon>
        <taxon>Paenibacillaceae</taxon>
        <taxon>Gordoniibacillus</taxon>
    </lineage>
</organism>
<keyword evidence="2" id="KW-1185">Reference proteome</keyword>